<protein>
    <submittedName>
        <fullName evidence="2">Uncharacterized protein</fullName>
    </submittedName>
</protein>
<evidence type="ECO:0000256" key="1">
    <source>
        <dbReference type="SAM" id="MobiDB-lite"/>
    </source>
</evidence>
<reference evidence="2 3" key="1">
    <citation type="journal article" date="2023" name="Mol. Biol. Evol.">
        <title>Genomics of Secondarily Temperate Adaptation in the Only Non-Antarctic Icefish.</title>
        <authorList>
            <person name="Rivera-Colon A.G."/>
            <person name="Rayamajhi N."/>
            <person name="Minhas B.F."/>
            <person name="Madrigal G."/>
            <person name="Bilyk K.T."/>
            <person name="Yoon V."/>
            <person name="Hune M."/>
            <person name="Gregory S."/>
            <person name="Cheng C.H.C."/>
            <person name="Catchen J.M."/>
        </authorList>
    </citation>
    <scope>NUCLEOTIDE SEQUENCE [LARGE SCALE GENOMIC DNA]</scope>
    <source>
        <tissue evidence="2">White muscle</tissue>
    </source>
</reference>
<dbReference type="Proteomes" id="UP001331515">
    <property type="component" value="Unassembled WGS sequence"/>
</dbReference>
<gene>
    <name evidence="2" type="ORF">CgunFtcFv8_012798</name>
</gene>
<organism evidence="2 3">
    <name type="scientific">Champsocephalus gunnari</name>
    <name type="common">Mackerel icefish</name>
    <dbReference type="NCBI Taxonomy" id="52237"/>
    <lineage>
        <taxon>Eukaryota</taxon>
        <taxon>Metazoa</taxon>
        <taxon>Chordata</taxon>
        <taxon>Craniata</taxon>
        <taxon>Vertebrata</taxon>
        <taxon>Euteleostomi</taxon>
        <taxon>Actinopterygii</taxon>
        <taxon>Neopterygii</taxon>
        <taxon>Teleostei</taxon>
        <taxon>Neoteleostei</taxon>
        <taxon>Acanthomorphata</taxon>
        <taxon>Eupercaria</taxon>
        <taxon>Perciformes</taxon>
        <taxon>Notothenioidei</taxon>
        <taxon>Channichthyidae</taxon>
        <taxon>Champsocephalus</taxon>
    </lineage>
</organism>
<comment type="caution">
    <text evidence="2">The sequence shown here is derived from an EMBL/GenBank/DDBJ whole genome shotgun (WGS) entry which is preliminary data.</text>
</comment>
<evidence type="ECO:0000313" key="2">
    <source>
        <dbReference type="EMBL" id="KAK5927665.1"/>
    </source>
</evidence>
<dbReference type="AlphaFoldDB" id="A0AAN8DSH9"/>
<evidence type="ECO:0000313" key="3">
    <source>
        <dbReference type="Proteomes" id="UP001331515"/>
    </source>
</evidence>
<dbReference type="EMBL" id="JAURVH010001518">
    <property type="protein sequence ID" value="KAK5927665.1"/>
    <property type="molecule type" value="Genomic_DNA"/>
</dbReference>
<sequence length="144" mass="15457">MVRSSREPQLGIAWGPVPASFAATGARPDMARETGSAAAAVDEPQAVKARGSVSAADAPVSWLPAGQPVDMRGSCPDRLACRANRRRRLFMVRRAQCPHEPGSSIASWACSSPRQDEQTWCESVPAIFNPQSQNRAFESPTPLV</sequence>
<feature type="region of interest" description="Disordered" evidence="1">
    <location>
        <begin position="25"/>
        <end position="45"/>
    </location>
</feature>
<name>A0AAN8DSH9_CHAGU</name>
<keyword evidence="3" id="KW-1185">Reference proteome</keyword>
<proteinExistence type="predicted"/>
<accession>A0AAN8DSH9</accession>